<dbReference type="InterPro" id="IPR027791">
    <property type="entry name" value="Galactosyl_T_C"/>
</dbReference>
<evidence type="ECO:0000313" key="5">
    <source>
        <dbReference type="Proteomes" id="UP001589654"/>
    </source>
</evidence>
<reference evidence="4 5" key="1">
    <citation type="submission" date="2024-09" db="EMBL/GenBank/DDBJ databases">
        <authorList>
            <person name="Sun Q."/>
            <person name="Mori K."/>
        </authorList>
    </citation>
    <scope>NUCLEOTIDE SEQUENCE [LARGE SCALE GENOMIC DNA]</scope>
    <source>
        <strain evidence="4 5">CECT 7682</strain>
    </source>
</reference>
<dbReference type="EC" id="2.4.-.-" evidence="4"/>
<dbReference type="RefSeq" id="WP_290247031.1">
    <property type="nucleotide sequence ID" value="NZ_JAUFQT010000001.1"/>
</dbReference>
<evidence type="ECO:0000256" key="1">
    <source>
        <dbReference type="ARBA" id="ARBA00022679"/>
    </source>
</evidence>
<dbReference type="Pfam" id="PF00535">
    <property type="entry name" value="Glycos_transf_2"/>
    <property type="match status" value="1"/>
</dbReference>
<dbReference type="InterPro" id="IPR001173">
    <property type="entry name" value="Glyco_trans_2-like"/>
</dbReference>
<dbReference type="GO" id="GO:0016757">
    <property type="term" value="F:glycosyltransferase activity"/>
    <property type="evidence" value="ECO:0007669"/>
    <property type="project" value="UniProtKB-KW"/>
</dbReference>
<organism evidence="4 5">
    <name type="scientific">Echinicola jeungdonensis</name>
    <dbReference type="NCBI Taxonomy" id="709343"/>
    <lineage>
        <taxon>Bacteria</taxon>
        <taxon>Pseudomonadati</taxon>
        <taxon>Bacteroidota</taxon>
        <taxon>Cytophagia</taxon>
        <taxon>Cytophagales</taxon>
        <taxon>Cyclobacteriaceae</taxon>
        <taxon>Echinicola</taxon>
    </lineage>
</organism>
<evidence type="ECO:0000259" key="2">
    <source>
        <dbReference type="Pfam" id="PF00535"/>
    </source>
</evidence>
<dbReference type="EMBL" id="JBHMEW010000056">
    <property type="protein sequence ID" value="MFB9211950.1"/>
    <property type="molecule type" value="Genomic_DNA"/>
</dbReference>
<dbReference type="PANTHER" id="PTHR43685">
    <property type="entry name" value="GLYCOSYLTRANSFERASE"/>
    <property type="match status" value="1"/>
</dbReference>
<gene>
    <name evidence="4" type="ORF">ACFFUR_09035</name>
</gene>
<evidence type="ECO:0000259" key="3">
    <source>
        <dbReference type="Pfam" id="PF02709"/>
    </source>
</evidence>
<evidence type="ECO:0000313" key="4">
    <source>
        <dbReference type="EMBL" id="MFB9211950.1"/>
    </source>
</evidence>
<accession>A0ABV5J555</accession>
<dbReference type="InterPro" id="IPR050834">
    <property type="entry name" value="Glycosyltransf_2"/>
</dbReference>
<dbReference type="Proteomes" id="UP001589654">
    <property type="component" value="Unassembled WGS sequence"/>
</dbReference>
<dbReference type="Gene3D" id="3.90.550.10">
    <property type="entry name" value="Spore Coat Polysaccharide Biosynthesis Protein SpsA, Chain A"/>
    <property type="match status" value="1"/>
</dbReference>
<feature type="domain" description="Glycosyltransferase 2-like" evidence="2">
    <location>
        <begin position="9"/>
        <end position="115"/>
    </location>
</feature>
<dbReference type="SUPFAM" id="SSF53448">
    <property type="entry name" value="Nucleotide-diphospho-sugar transferases"/>
    <property type="match status" value="1"/>
</dbReference>
<dbReference type="Pfam" id="PF02709">
    <property type="entry name" value="Glyco_transf_7C"/>
    <property type="match status" value="1"/>
</dbReference>
<feature type="domain" description="Galactosyltransferase C-terminal" evidence="3">
    <location>
        <begin position="183"/>
        <end position="226"/>
    </location>
</feature>
<dbReference type="PANTHER" id="PTHR43685:SF3">
    <property type="entry name" value="SLR2126 PROTEIN"/>
    <property type="match status" value="1"/>
</dbReference>
<name>A0ABV5J555_9BACT</name>
<comment type="caution">
    <text evidence="4">The sequence shown here is derived from an EMBL/GenBank/DDBJ whole genome shotgun (WGS) entry which is preliminary data.</text>
</comment>
<keyword evidence="4" id="KW-0328">Glycosyltransferase</keyword>
<protein>
    <submittedName>
        <fullName evidence="4">Glycosyltransferase</fullName>
        <ecNumber evidence="4">2.4.-.-</ecNumber>
    </submittedName>
</protein>
<sequence>MRKDFTFVSIIVSTYNHPVWLEKVLWGFYAQSNKDFEIIIADDGSGLSTEEVIKKMRKVTKMTIQHVWQEDVGFQKSRILNKAVIAANGNYLIFTDGDCIPRNDFVDVHLKHCSKGKFLSGGYYKLPLTTSKLITKEDILSQRCFKIQWLYKNGVKESLKDLKIVSNGWLSKIMNKITPASATWNGNNSSGWKEDIIKVNGFDNSFKYGGQDREMGQRLINIGIKPVIIRFSTVSIHLDHSRGYADHAVIKKNRAYIKQVKEEKIKRVSNGISEILK</sequence>
<dbReference type="InterPro" id="IPR029044">
    <property type="entry name" value="Nucleotide-diphossugar_trans"/>
</dbReference>
<proteinExistence type="predicted"/>
<keyword evidence="1 4" id="KW-0808">Transferase</keyword>
<keyword evidence="5" id="KW-1185">Reference proteome</keyword>